<evidence type="ECO:0000256" key="3">
    <source>
        <dbReference type="SAM" id="Coils"/>
    </source>
</evidence>
<keyword evidence="3" id="KW-0175">Coiled coil</keyword>
<feature type="non-terminal residue" evidence="7">
    <location>
        <position position="1012"/>
    </location>
</feature>
<dbReference type="SUPFAM" id="SSF48403">
    <property type="entry name" value="Ankyrin repeat"/>
    <property type="match status" value="1"/>
</dbReference>
<dbReference type="InterPro" id="IPR056125">
    <property type="entry name" value="DUF7708"/>
</dbReference>
<feature type="domain" description="Nephrocystin 3-like N-terminal" evidence="6">
    <location>
        <begin position="307"/>
        <end position="464"/>
    </location>
</feature>
<protein>
    <recommendedName>
        <fullName evidence="9">NACHT domain-containing protein</fullName>
    </recommendedName>
</protein>
<dbReference type="EMBL" id="KV751105">
    <property type="protein sequence ID" value="OCL01600.1"/>
    <property type="molecule type" value="Genomic_DNA"/>
</dbReference>
<dbReference type="PANTHER" id="PTHR10039:SF14">
    <property type="entry name" value="NACHT DOMAIN-CONTAINING PROTEIN"/>
    <property type="match status" value="1"/>
</dbReference>
<dbReference type="Gene3D" id="1.25.40.20">
    <property type="entry name" value="Ankyrin repeat-containing domain"/>
    <property type="match status" value="1"/>
</dbReference>
<dbReference type="PANTHER" id="PTHR10039">
    <property type="entry name" value="AMELOGENIN"/>
    <property type="match status" value="1"/>
</dbReference>
<name>A0A8E2EMV8_9PEZI</name>
<dbReference type="InterPro" id="IPR036770">
    <property type="entry name" value="Ankyrin_rpt-contain_sf"/>
</dbReference>
<feature type="repeat" description="ANK" evidence="2">
    <location>
        <begin position="937"/>
        <end position="969"/>
    </location>
</feature>
<sequence>MPADEEKKYSRVYKSLLTTVSHSNLATALSEFQQILSPDQTAQLSSFSTNAPTAADIVRVTDDVVKVNTARKSHIFASRIQGVLSSVQQYCTIVDTCAGPNQTAALVWGSIKLVLLISSNFTEYFDKLSERLAQFSNYCPRLSEYEKLFPASPRLQQALSDFYAVVVSFCSKALGVVQEKGIKRFLKSAWKPFKVEFKETEENLIAAKNEVMEELQLASEHATHGFRRLLTAEIEENKIFRLEQAGVMQEGKYFRSQQTLALKQSQAREIQKILRDEERQKIRLLRRILNYDYTNSLRQARALRCEGTCHWLLDKPEFRGWMEQTGPKHLWCYGIPGCGKTVLTGSVVDHLKTTFSAKDDTVIIYYFFDFTNNKSLHISTFLRCILHQAARLDSLPPNSQRRLEALFTDQVGQAEPDTDEVMKLFMHFYQKFKNAFILIDGLDEADKINQRNVKSFLKEVQKMNGARIFASTHPDMDMSKVFSHGQTLQIRPEDLECDVEVFVTKQIEEYSQEELSVCLPSLLVFVKQVLLSGAEGMFLWVDLQCKAILDACEEDGTPDRIPDLFERPPQKVTELYSLALVRLSNENNKLAELAKKVFQWVVYSQRPLSIGEIEEAISINTDQKSWRSPPFKLDLSRLCKMCGNLIKYDEATETVSLAHHTVLSFLLGCSDIPDVAGFAFEENKTEQYLADICLTYLSFTDFCLAITRTSDTTHVRALNQPIGLASGAIPSLIRPLALLPTRSRRFRGANKHVDLVNVLRNELSTLQSARTDPSFQLLEYCKTHWHSHSRYIDLQDTKRFATLEKFVCGMHLPLEWKPWSNVADQENLPYWKMFVWAVREGHTAIFYVWQSTVKMQEANYWDHLWLEEGPRLFASACTTASLEQLDMILDAKRRDKQVAQPSVDELGRALAKVCRLGHNEVVERLLQKGANVNAVGDYRTALQAAAEGGHLAVVERLLQKGADVNAAAAAGYHGRTALQAAAEGGHLAVVERLLQEGADINAAAAGDYGRTA</sequence>
<dbReference type="SMART" id="SM00248">
    <property type="entry name" value="ANK"/>
    <property type="match status" value="3"/>
</dbReference>
<gene>
    <name evidence="7" type="ORF">AOQ84DRAFT_383587</name>
</gene>
<dbReference type="Proteomes" id="UP000250140">
    <property type="component" value="Unassembled WGS sequence"/>
</dbReference>
<keyword evidence="8" id="KW-1185">Reference proteome</keyword>
<keyword evidence="2" id="KW-0040">ANK repeat</keyword>
<organism evidence="7 8">
    <name type="scientific">Glonium stellatum</name>
    <dbReference type="NCBI Taxonomy" id="574774"/>
    <lineage>
        <taxon>Eukaryota</taxon>
        <taxon>Fungi</taxon>
        <taxon>Dikarya</taxon>
        <taxon>Ascomycota</taxon>
        <taxon>Pezizomycotina</taxon>
        <taxon>Dothideomycetes</taxon>
        <taxon>Pleosporomycetidae</taxon>
        <taxon>Gloniales</taxon>
        <taxon>Gloniaceae</taxon>
        <taxon>Glonium</taxon>
    </lineage>
</organism>
<reference evidence="7 8" key="1">
    <citation type="journal article" date="2016" name="Nat. Commun.">
        <title>Ectomycorrhizal ecology is imprinted in the genome of the dominant symbiotic fungus Cenococcum geophilum.</title>
        <authorList>
            <consortium name="DOE Joint Genome Institute"/>
            <person name="Peter M."/>
            <person name="Kohler A."/>
            <person name="Ohm R.A."/>
            <person name="Kuo A."/>
            <person name="Krutzmann J."/>
            <person name="Morin E."/>
            <person name="Arend M."/>
            <person name="Barry K.W."/>
            <person name="Binder M."/>
            <person name="Choi C."/>
            <person name="Clum A."/>
            <person name="Copeland A."/>
            <person name="Grisel N."/>
            <person name="Haridas S."/>
            <person name="Kipfer T."/>
            <person name="LaButti K."/>
            <person name="Lindquist E."/>
            <person name="Lipzen A."/>
            <person name="Maire R."/>
            <person name="Meier B."/>
            <person name="Mihaltcheva S."/>
            <person name="Molinier V."/>
            <person name="Murat C."/>
            <person name="Poggeler S."/>
            <person name="Quandt C.A."/>
            <person name="Sperisen C."/>
            <person name="Tritt A."/>
            <person name="Tisserant E."/>
            <person name="Crous P.W."/>
            <person name="Henrissat B."/>
            <person name="Nehls U."/>
            <person name="Egli S."/>
            <person name="Spatafora J.W."/>
            <person name="Grigoriev I.V."/>
            <person name="Martin F.M."/>
        </authorList>
    </citation>
    <scope>NUCLEOTIDE SEQUENCE [LARGE SCALE GENOMIC DNA]</scope>
    <source>
        <strain evidence="7 8">CBS 207.34</strain>
    </source>
</reference>
<feature type="coiled-coil region" evidence="3">
    <location>
        <begin position="260"/>
        <end position="287"/>
    </location>
</feature>
<dbReference type="Pfam" id="PF12796">
    <property type="entry name" value="Ank_2"/>
    <property type="match status" value="1"/>
</dbReference>
<evidence type="ECO:0000313" key="8">
    <source>
        <dbReference type="Proteomes" id="UP000250140"/>
    </source>
</evidence>
<evidence type="ECO:0000259" key="5">
    <source>
        <dbReference type="Pfam" id="PF24809"/>
    </source>
</evidence>
<dbReference type="Gene3D" id="3.40.50.300">
    <property type="entry name" value="P-loop containing nucleotide triphosphate hydrolases"/>
    <property type="match status" value="1"/>
</dbReference>
<dbReference type="PROSITE" id="PS50297">
    <property type="entry name" value="ANK_REP_REGION"/>
    <property type="match status" value="2"/>
</dbReference>
<feature type="domain" description="DUF7708" evidence="5">
    <location>
        <begin position="82"/>
        <end position="220"/>
    </location>
</feature>
<dbReference type="Pfam" id="PF24809">
    <property type="entry name" value="DUF7708"/>
    <property type="match status" value="1"/>
</dbReference>
<evidence type="ECO:0000256" key="1">
    <source>
        <dbReference type="ARBA" id="ARBA00022737"/>
    </source>
</evidence>
<accession>A0A8E2EMV8</accession>
<feature type="domain" description="GPI inositol-deacylase winged helix" evidence="4">
    <location>
        <begin position="589"/>
        <end position="667"/>
    </location>
</feature>
<dbReference type="Pfam" id="PF22939">
    <property type="entry name" value="WHD_GPIID"/>
    <property type="match status" value="1"/>
</dbReference>
<dbReference type="Pfam" id="PF24883">
    <property type="entry name" value="NPHP3_N"/>
    <property type="match status" value="1"/>
</dbReference>
<evidence type="ECO:0000259" key="4">
    <source>
        <dbReference type="Pfam" id="PF22939"/>
    </source>
</evidence>
<dbReference type="AlphaFoldDB" id="A0A8E2EMV8"/>
<evidence type="ECO:0000256" key="2">
    <source>
        <dbReference type="PROSITE-ProRule" id="PRU00023"/>
    </source>
</evidence>
<evidence type="ECO:0000259" key="6">
    <source>
        <dbReference type="Pfam" id="PF24883"/>
    </source>
</evidence>
<dbReference type="InterPro" id="IPR027417">
    <property type="entry name" value="P-loop_NTPase"/>
</dbReference>
<proteinExistence type="predicted"/>
<dbReference type="InterPro" id="IPR002110">
    <property type="entry name" value="Ankyrin_rpt"/>
</dbReference>
<evidence type="ECO:0008006" key="9">
    <source>
        <dbReference type="Google" id="ProtNLM"/>
    </source>
</evidence>
<dbReference type="InterPro" id="IPR056884">
    <property type="entry name" value="NPHP3-like_N"/>
</dbReference>
<evidence type="ECO:0000313" key="7">
    <source>
        <dbReference type="EMBL" id="OCL01600.1"/>
    </source>
</evidence>
<dbReference type="OrthoDB" id="7464126at2759"/>
<keyword evidence="1" id="KW-0677">Repeat</keyword>
<dbReference type="InterPro" id="IPR054471">
    <property type="entry name" value="GPIID_WHD"/>
</dbReference>
<dbReference type="SUPFAM" id="SSF52540">
    <property type="entry name" value="P-loop containing nucleoside triphosphate hydrolases"/>
    <property type="match status" value="1"/>
</dbReference>
<feature type="repeat" description="ANK" evidence="2">
    <location>
        <begin position="973"/>
        <end position="1005"/>
    </location>
</feature>
<dbReference type="PROSITE" id="PS50088">
    <property type="entry name" value="ANK_REPEAT"/>
    <property type="match status" value="2"/>
</dbReference>